<organism evidence="2 3">
    <name type="scientific">Rheinheimera tilapiae</name>
    <dbReference type="NCBI Taxonomy" id="875043"/>
    <lineage>
        <taxon>Bacteria</taxon>
        <taxon>Pseudomonadati</taxon>
        <taxon>Pseudomonadota</taxon>
        <taxon>Gammaproteobacteria</taxon>
        <taxon>Chromatiales</taxon>
        <taxon>Chromatiaceae</taxon>
        <taxon>Rheinheimera</taxon>
    </lineage>
</organism>
<dbReference type="Gene3D" id="3.40.50.10910">
    <property type="entry name" value="Amidohydrolase"/>
    <property type="match status" value="1"/>
</dbReference>
<keyword evidence="3" id="KW-1185">Reference proteome</keyword>
<dbReference type="Gene3D" id="3.30.110.90">
    <property type="entry name" value="Amidohydrolase"/>
    <property type="match status" value="1"/>
</dbReference>
<dbReference type="PANTHER" id="PTHR43135">
    <property type="entry name" value="ALPHA-D-RIBOSE 1-METHYLPHOSPHONATE 5-TRIPHOSPHATE DIPHOSPHATASE"/>
    <property type="match status" value="1"/>
</dbReference>
<reference evidence="2 3" key="1">
    <citation type="submission" date="2024-09" db="EMBL/GenBank/DDBJ databases">
        <authorList>
            <person name="Sun Q."/>
            <person name="Mori K."/>
        </authorList>
    </citation>
    <scope>NUCLEOTIDE SEQUENCE [LARGE SCALE GENOMIC DNA]</scope>
    <source>
        <strain evidence="2 3">KCTC 23315</strain>
    </source>
</reference>
<dbReference type="Gene3D" id="2.30.40.10">
    <property type="entry name" value="Urease, subunit C, domain 1"/>
    <property type="match status" value="1"/>
</dbReference>
<evidence type="ECO:0000313" key="3">
    <source>
        <dbReference type="Proteomes" id="UP001589813"/>
    </source>
</evidence>
<dbReference type="Proteomes" id="UP001589813">
    <property type="component" value="Unassembled WGS sequence"/>
</dbReference>
<dbReference type="PANTHER" id="PTHR43135:SF3">
    <property type="entry name" value="ALPHA-D-RIBOSE 1-METHYLPHOSPHONATE 5-TRIPHOSPHATE DIPHOSPHATASE"/>
    <property type="match status" value="1"/>
</dbReference>
<dbReference type="InterPro" id="IPR032466">
    <property type="entry name" value="Metal_Hydrolase"/>
</dbReference>
<dbReference type="InterPro" id="IPR006680">
    <property type="entry name" value="Amidohydro-rel"/>
</dbReference>
<evidence type="ECO:0000313" key="2">
    <source>
        <dbReference type="EMBL" id="MFC0049584.1"/>
    </source>
</evidence>
<accession>A0ABV6BGR8</accession>
<dbReference type="Gene3D" id="1.20.58.520">
    <property type="entry name" value="Amidohydrolase"/>
    <property type="match status" value="1"/>
</dbReference>
<evidence type="ECO:0000259" key="1">
    <source>
        <dbReference type="Pfam" id="PF01979"/>
    </source>
</evidence>
<proteinExistence type="predicted"/>
<feature type="domain" description="Amidohydrolase-related" evidence="1">
    <location>
        <begin position="343"/>
        <end position="473"/>
    </location>
</feature>
<dbReference type="RefSeq" id="WP_377245695.1">
    <property type="nucleotide sequence ID" value="NZ_JBHLXP010000003.1"/>
</dbReference>
<dbReference type="EMBL" id="JBHLXP010000003">
    <property type="protein sequence ID" value="MFC0049584.1"/>
    <property type="molecule type" value="Genomic_DNA"/>
</dbReference>
<dbReference type="SUPFAM" id="SSF51556">
    <property type="entry name" value="Metallo-dependent hydrolases"/>
    <property type="match status" value="1"/>
</dbReference>
<dbReference type="Pfam" id="PF01979">
    <property type="entry name" value="Amidohydro_1"/>
    <property type="match status" value="1"/>
</dbReference>
<dbReference type="SUPFAM" id="SSF51338">
    <property type="entry name" value="Composite domain of metallo-dependent hydrolases"/>
    <property type="match status" value="1"/>
</dbReference>
<comment type="caution">
    <text evidence="2">The sequence shown here is derived from an EMBL/GenBank/DDBJ whole genome shotgun (WGS) entry which is preliminary data.</text>
</comment>
<gene>
    <name evidence="2" type="ORF">ACFFJP_14905</name>
</gene>
<name>A0ABV6BGR8_9GAMM</name>
<protein>
    <submittedName>
        <fullName evidence="2">Amidohydrolase family protein</fullName>
    </submittedName>
</protein>
<dbReference type="InterPro" id="IPR051781">
    <property type="entry name" value="Metallo-dep_Hydrolase"/>
</dbReference>
<dbReference type="InterPro" id="IPR011059">
    <property type="entry name" value="Metal-dep_hydrolase_composite"/>
</dbReference>
<sequence>MLRRILLSIALLLGLLLISAVVLILSPMPEPPGPTDRYPRIVLDHVHIIDTQSGQVQRDRAIWIHQGRIAQITTAGDTVPKDYHYVSGGGNYVVPGLWDNHSHSLKLSPQLHHPLYLAHGVTYLRDMSGCMTGVDSLLACVTDRRRWSQQAQSGERSSPLYPQQSSFAINGGAEVPANFPAFLRMQNAADAAALVKHYQALGVDTLKTYEKLSPQQYRWLSQAATAAGMQLAGHQPWRVTLADLIQARQHSVEHGRLFLFECSDVAMQLKQQPMQEGLINSDVWRQILQSQDPVMCQQKMAAMARAGLWWSPTLLTLQLGARAADPAFRQNPRLAQVPWLLRKLWQADADGMQRRGLDQQGQPVHADLLALAQQQLKQAVALGVPILAGTDTPDSFVFAGSGLIDELELYTQAGLTPLQALQSATLWPARYAGIEASAGTVEVGKDANLLLVADNPLLQIQALRQIEGLILAGHWYDKAQLNALQTFSTEQAGSMALNLQLLWSALQSAQFRQQFAD</sequence>